<accession>A0AAD7TIN7</accession>
<keyword evidence="5" id="KW-1185">Reference proteome</keyword>
<dbReference type="Pfam" id="PF00188">
    <property type="entry name" value="CAP"/>
    <property type="match status" value="1"/>
</dbReference>
<dbReference type="EMBL" id="JAPEVG010000486">
    <property type="protein sequence ID" value="KAJ8462205.1"/>
    <property type="molecule type" value="Genomic_DNA"/>
</dbReference>
<evidence type="ECO:0000259" key="3">
    <source>
        <dbReference type="SMART" id="SM00198"/>
    </source>
</evidence>
<organism evidence="4 5">
    <name type="scientific">Trametes cubensis</name>
    <dbReference type="NCBI Taxonomy" id="1111947"/>
    <lineage>
        <taxon>Eukaryota</taxon>
        <taxon>Fungi</taxon>
        <taxon>Dikarya</taxon>
        <taxon>Basidiomycota</taxon>
        <taxon>Agaricomycotina</taxon>
        <taxon>Agaricomycetes</taxon>
        <taxon>Polyporales</taxon>
        <taxon>Polyporaceae</taxon>
        <taxon>Trametes</taxon>
    </lineage>
</organism>
<dbReference type="SUPFAM" id="SSF55797">
    <property type="entry name" value="PR-1-like"/>
    <property type="match status" value="1"/>
</dbReference>
<evidence type="ECO:0000256" key="1">
    <source>
        <dbReference type="SAM" id="MobiDB-lite"/>
    </source>
</evidence>
<dbReference type="Gene3D" id="3.40.33.10">
    <property type="entry name" value="CAP"/>
    <property type="match status" value="1"/>
</dbReference>
<protein>
    <recommendedName>
        <fullName evidence="3">SCP domain-containing protein</fullName>
    </recommendedName>
</protein>
<sequence length="231" mass="24860">MKLSLGHVAVVLAFVSVAAARPAVFHELVASPSPTDPASASSPSATQDSALATPSTPPVGDIFLELRVLRELGFTIDISHEYLRRTDWSIKCHDQAYLDLHNIVRNLVNAPPLTWSDDLASKAQSYAARCKLKHSDGANGPVGENLVAATGAFDVNSAVKLFVQDASQFHTVPFTFSHFTQVIWKSTTQLGCGSALCDNIFPDQDGKATYHVCLYDPVGNVVGQEKDNLPL</sequence>
<reference evidence="4" key="1">
    <citation type="submission" date="2022-11" db="EMBL/GenBank/DDBJ databases">
        <title>Genome Sequence of Cubamyces cubensis.</title>
        <authorList>
            <person name="Buettner E."/>
        </authorList>
    </citation>
    <scope>NUCLEOTIDE SEQUENCE</scope>
    <source>
        <strain evidence="4">MPL-01</strain>
    </source>
</reference>
<proteinExistence type="predicted"/>
<evidence type="ECO:0000313" key="4">
    <source>
        <dbReference type="EMBL" id="KAJ8462205.1"/>
    </source>
</evidence>
<dbReference type="PRINTS" id="PR00837">
    <property type="entry name" value="V5TPXLIKE"/>
</dbReference>
<name>A0AAD7TIN7_9APHY</name>
<dbReference type="SMART" id="SM00198">
    <property type="entry name" value="SCP"/>
    <property type="match status" value="1"/>
</dbReference>
<dbReference type="InterPro" id="IPR001283">
    <property type="entry name" value="CRISP-related"/>
</dbReference>
<evidence type="ECO:0000256" key="2">
    <source>
        <dbReference type="SAM" id="SignalP"/>
    </source>
</evidence>
<gene>
    <name evidence="4" type="ORF">ONZ51_g11047</name>
</gene>
<feature type="signal peptide" evidence="2">
    <location>
        <begin position="1"/>
        <end position="20"/>
    </location>
</feature>
<dbReference type="InterPro" id="IPR014044">
    <property type="entry name" value="CAP_dom"/>
</dbReference>
<dbReference type="PANTHER" id="PTHR10334">
    <property type="entry name" value="CYSTEINE-RICH SECRETORY PROTEIN-RELATED"/>
    <property type="match status" value="1"/>
</dbReference>
<evidence type="ECO:0000313" key="5">
    <source>
        <dbReference type="Proteomes" id="UP001215151"/>
    </source>
</evidence>
<keyword evidence="2" id="KW-0732">Signal</keyword>
<feature type="compositionally biased region" description="Low complexity" evidence="1">
    <location>
        <begin position="32"/>
        <end position="50"/>
    </location>
</feature>
<dbReference type="InterPro" id="IPR035940">
    <property type="entry name" value="CAP_sf"/>
</dbReference>
<comment type="caution">
    <text evidence="4">The sequence shown here is derived from an EMBL/GenBank/DDBJ whole genome shotgun (WGS) entry which is preliminary data.</text>
</comment>
<dbReference type="Proteomes" id="UP001215151">
    <property type="component" value="Unassembled WGS sequence"/>
</dbReference>
<feature type="chain" id="PRO_5042192219" description="SCP domain-containing protein" evidence="2">
    <location>
        <begin position="21"/>
        <end position="231"/>
    </location>
</feature>
<dbReference type="AlphaFoldDB" id="A0AAD7TIN7"/>
<feature type="region of interest" description="Disordered" evidence="1">
    <location>
        <begin position="32"/>
        <end position="54"/>
    </location>
</feature>
<feature type="domain" description="SCP" evidence="3">
    <location>
        <begin position="95"/>
        <end position="223"/>
    </location>
</feature>